<keyword evidence="1" id="KW-1133">Transmembrane helix</keyword>
<dbReference type="Proteomes" id="UP001642409">
    <property type="component" value="Unassembled WGS sequence"/>
</dbReference>
<comment type="caution">
    <text evidence="2">The sequence shown here is derived from an EMBL/GenBank/DDBJ whole genome shotgun (WGS) entry which is preliminary data.</text>
</comment>
<keyword evidence="1" id="KW-0812">Transmembrane</keyword>
<gene>
    <name evidence="2" type="ORF">HINF_LOCUS4870</name>
</gene>
<dbReference type="EMBL" id="CAXDID020000009">
    <property type="protein sequence ID" value="CAL5978616.1"/>
    <property type="molecule type" value="Genomic_DNA"/>
</dbReference>
<evidence type="ECO:0000313" key="2">
    <source>
        <dbReference type="EMBL" id="CAL5978616.1"/>
    </source>
</evidence>
<reference evidence="2 3" key="1">
    <citation type="submission" date="2024-07" db="EMBL/GenBank/DDBJ databases">
        <authorList>
            <person name="Akdeniz Z."/>
        </authorList>
    </citation>
    <scope>NUCLEOTIDE SEQUENCE [LARGE SCALE GENOMIC DNA]</scope>
</reference>
<proteinExistence type="predicted"/>
<organism evidence="2 3">
    <name type="scientific">Hexamita inflata</name>
    <dbReference type="NCBI Taxonomy" id="28002"/>
    <lineage>
        <taxon>Eukaryota</taxon>
        <taxon>Metamonada</taxon>
        <taxon>Diplomonadida</taxon>
        <taxon>Hexamitidae</taxon>
        <taxon>Hexamitinae</taxon>
        <taxon>Hexamita</taxon>
    </lineage>
</organism>
<evidence type="ECO:0000256" key="1">
    <source>
        <dbReference type="SAM" id="Phobius"/>
    </source>
</evidence>
<sequence>MKATNTSKIGMGLNTNINSESDLKLPISILRYEGVDNLDILYFQYFLSILYQLMYLNGLITSRQNIKYNGMVTGVETTNKIFKVIYIALDFYGIFEVKTVLIITNSILYKLIQEDIIFFVDQIIIKNVYKYEYKIIQNIQNTIISQK</sequence>
<name>A0ABP1GWF1_9EUKA</name>
<evidence type="ECO:0000313" key="3">
    <source>
        <dbReference type="Proteomes" id="UP001642409"/>
    </source>
</evidence>
<keyword evidence="1" id="KW-0472">Membrane</keyword>
<protein>
    <submittedName>
        <fullName evidence="2">Hypothetical_protein</fullName>
    </submittedName>
</protein>
<feature type="transmembrane region" description="Helical" evidence="1">
    <location>
        <begin position="40"/>
        <end position="60"/>
    </location>
</feature>
<keyword evidence="3" id="KW-1185">Reference proteome</keyword>
<accession>A0ABP1GWF1</accession>